<accession>A0A7W7T3A4</accession>
<dbReference type="SUPFAM" id="SSF51735">
    <property type="entry name" value="NAD(P)-binding Rossmann-fold domains"/>
    <property type="match status" value="1"/>
</dbReference>
<sequence length="283" mass="28815">MLDVFITGASGYIGSAITRVLVGRGHRVRGLARSARAEAVVRAAGGEPVRGSLTDLAVLAGAVGDAVIHTAATDTADRPVVDEAAVTAMLAAGPAVFVTTTGVPRARSSRVPVAEDDTAAPEGPLAWLADAEDRVLTADVRGVVVRPPMVYGAGGGPVARLVGQARADGVARYVDEGANVWSTVHVTDLAEAYALLLETPARGVFHAAEASPVALADLMAAVGHAADVPVRSWPLSEALATHGPMAGFLAMDAALDAGRLRDLGWTPTTGDLRGGVVGDLRSR</sequence>
<dbReference type="GO" id="GO:0004029">
    <property type="term" value="F:aldehyde dehydrogenase (NAD+) activity"/>
    <property type="evidence" value="ECO:0007669"/>
    <property type="project" value="TreeGrafter"/>
</dbReference>
<name>A0A7W7T3A4_9PSEU</name>
<keyword evidence="3" id="KW-1185">Reference proteome</keyword>
<dbReference type="Proteomes" id="UP000542674">
    <property type="component" value="Unassembled WGS sequence"/>
</dbReference>
<evidence type="ECO:0000313" key="3">
    <source>
        <dbReference type="Proteomes" id="UP000542674"/>
    </source>
</evidence>
<dbReference type="RefSeq" id="WP_184669470.1">
    <property type="nucleotide sequence ID" value="NZ_BAABAI010000038.1"/>
</dbReference>
<reference evidence="2 3" key="1">
    <citation type="submission" date="2020-08" db="EMBL/GenBank/DDBJ databases">
        <title>Sequencing the genomes of 1000 actinobacteria strains.</title>
        <authorList>
            <person name="Klenk H.-P."/>
        </authorList>
    </citation>
    <scope>NUCLEOTIDE SEQUENCE [LARGE SCALE GENOMIC DNA]</scope>
    <source>
        <strain evidence="2 3">DSM 45084</strain>
    </source>
</reference>
<dbReference type="Gene3D" id="3.40.50.720">
    <property type="entry name" value="NAD(P)-binding Rossmann-like Domain"/>
    <property type="match status" value="1"/>
</dbReference>
<proteinExistence type="predicted"/>
<dbReference type="Pfam" id="PF01370">
    <property type="entry name" value="Epimerase"/>
    <property type="match status" value="1"/>
</dbReference>
<dbReference type="InterPro" id="IPR001509">
    <property type="entry name" value="Epimerase_deHydtase"/>
</dbReference>
<dbReference type="AlphaFoldDB" id="A0A7W7T3A4"/>
<comment type="caution">
    <text evidence="2">The sequence shown here is derived from an EMBL/GenBank/DDBJ whole genome shotgun (WGS) entry which is preliminary data.</text>
</comment>
<organism evidence="2 3">
    <name type="scientific">Saccharothrix violaceirubra</name>
    <dbReference type="NCBI Taxonomy" id="413306"/>
    <lineage>
        <taxon>Bacteria</taxon>
        <taxon>Bacillati</taxon>
        <taxon>Actinomycetota</taxon>
        <taxon>Actinomycetes</taxon>
        <taxon>Pseudonocardiales</taxon>
        <taxon>Pseudonocardiaceae</taxon>
        <taxon>Saccharothrix</taxon>
    </lineage>
</organism>
<dbReference type="GO" id="GO:0005737">
    <property type="term" value="C:cytoplasm"/>
    <property type="evidence" value="ECO:0007669"/>
    <property type="project" value="TreeGrafter"/>
</dbReference>
<evidence type="ECO:0000259" key="1">
    <source>
        <dbReference type="Pfam" id="PF01370"/>
    </source>
</evidence>
<dbReference type="PANTHER" id="PTHR48079">
    <property type="entry name" value="PROTEIN YEEZ"/>
    <property type="match status" value="1"/>
</dbReference>
<dbReference type="InterPro" id="IPR051783">
    <property type="entry name" value="NAD(P)-dependent_oxidoreduct"/>
</dbReference>
<dbReference type="EMBL" id="JACHJS010000001">
    <property type="protein sequence ID" value="MBB4965785.1"/>
    <property type="molecule type" value="Genomic_DNA"/>
</dbReference>
<evidence type="ECO:0000313" key="2">
    <source>
        <dbReference type="EMBL" id="MBB4965785.1"/>
    </source>
</evidence>
<dbReference type="InterPro" id="IPR036291">
    <property type="entry name" value="NAD(P)-bd_dom_sf"/>
</dbReference>
<dbReference type="PANTHER" id="PTHR48079:SF6">
    <property type="entry name" value="NAD(P)-BINDING DOMAIN-CONTAINING PROTEIN-RELATED"/>
    <property type="match status" value="1"/>
</dbReference>
<feature type="domain" description="NAD-dependent epimerase/dehydratase" evidence="1">
    <location>
        <begin position="4"/>
        <end position="78"/>
    </location>
</feature>
<protein>
    <submittedName>
        <fullName evidence="2">Nucleoside-diphosphate-sugar epimerase</fullName>
    </submittedName>
</protein>
<gene>
    <name evidence="2" type="ORF">F4559_003144</name>
</gene>